<reference evidence="1" key="1">
    <citation type="journal article" date="2015" name="Nature">
        <title>Complex archaea that bridge the gap between prokaryotes and eukaryotes.</title>
        <authorList>
            <person name="Spang A."/>
            <person name="Saw J.H."/>
            <person name="Jorgensen S.L."/>
            <person name="Zaremba-Niedzwiedzka K."/>
            <person name="Martijn J."/>
            <person name="Lind A.E."/>
            <person name="van Eijk R."/>
            <person name="Schleper C."/>
            <person name="Guy L."/>
            <person name="Ettema T.J."/>
        </authorList>
    </citation>
    <scope>NUCLEOTIDE SEQUENCE</scope>
</reference>
<evidence type="ECO:0000313" key="1">
    <source>
        <dbReference type="EMBL" id="KKM79072.1"/>
    </source>
</evidence>
<accession>A0A0F9NCF6</accession>
<comment type="caution">
    <text evidence="1">The sequence shown here is derived from an EMBL/GenBank/DDBJ whole genome shotgun (WGS) entry which is preliminary data.</text>
</comment>
<dbReference type="InterPro" id="IPR046169">
    <property type="entry name" value="DUF6171"/>
</dbReference>
<gene>
    <name evidence="1" type="ORF">LCGC14_1353590</name>
</gene>
<dbReference type="EMBL" id="LAZR01008389">
    <property type="protein sequence ID" value="KKM79072.1"/>
    <property type="molecule type" value="Genomic_DNA"/>
</dbReference>
<sequence length="76" mass="8655">MGCCGKKVRNIITGWKNIATKTRPPMTQERLAICNGCEWNCWGLCRKCFCVINVKIRVPNEKCPLGKWTKIVSRNG</sequence>
<dbReference type="Pfam" id="PF19668">
    <property type="entry name" value="DUF6171"/>
    <property type="match status" value="1"/>
</dbReference>
<dbReference type="AlphaFoldDB" id="A0A0F9NCF6"/>
<proteinExistence type="predicted"/>
<organism evidence="1">
    <name type="scientific">marine sediment metagenome</name>
    <dbReference type="NCBI Taxonomy" id="412755"/>
    <lineage>
        <taxon>unclassified sequences</taxon>
        <taxon>metagenomes</taxon>
        <taxon>ecological metagenomes</taxon>
    </lineage>
</organism>
<protein>
    <submittedName>
        <fullName evidence="1">Uncharacterized protein</fullName>
    </submittedName>
</protein>
<name>A0A0F9NCF6_9ZZZZ</name>